<dbReference type="PRINTS" id="PR00387">
    <property type="entry name" value="PDIESTERASE1"/>
</dbReference>
<dbReference type="SUPFAM" id="SSF55781">
    <property type="entry name" value="GAF domain-like"/>
    <property type="match status" value="4"/>
</dbReference>
<dbReference type="Gene3D" id="1.10.1300.10">
    <property type="entry name" value="3'5'-cyclic nucleotide phosphodiesterase, catalytic domain"/>
    <property type="match status" value="1"/>
</dbReference>
<evidence type="ECO:0000256" key="4">
    <source>
        <dbReference type="RuleBase" id="RU363067"/>
    </source>
</evidence>
<comment type="caution">
    <text evidence="7">The sequence shown here is derived from an EMBL/GenBank/DDBJ whole genome shotgun (WGS) entry which is preliminary data.</text>
</comment>
<dbReference type="InterPro" id="IPR002073">
    <property type="entry name" value="PDEase_catalytic_dom"/>
</dbReference>
<sequence>MNNTSFSKGLKLHKKTSRRCSVPNPQIPYNEDNTLQDLALNNLIVSDNLNSSRKTTSRSPQRSSQCSRAQSSISKVTQSPTSRKLQSKKNLDNLPPLANSAIGSNTSSAVYGCPSSRSHSSFQSVDKYIRQESVLEAFLVNTMSLPLHAAIEQTIKITLKAETVTYWQDIPSLHLLYSNRISTTIDHSNGLVGHTFFSREIVKSQKASLHHSYNEEIDSKVCSKEVPVLLFPLWDSNNNVCGVVEVTRDPKKPFFDSGDEEFIQFFIKKFKIYSHWLFKVSHPRDFCLDLLQIMEVEQYLLILQRKMSTLFECNKCEIWKFNTLSNEAIRYSKSVTKIEAGSCGIVGESLMKECLVNCSLNKMQSSYLESADGSESEAVLVMPLIRLRQNMKYAVILRGKKRLNVFTDVDEKLLRDVSPYLILALENNEKYSSSGIGGDRNNVERQFVSSFKQIVDEISKGSKTNDIVKQSMEVLERLVNSDRSLLFAYNSSKDELEVIASTGIKNNKKFSIDANRGIVGKTFHEGNTMNIPDVYNFNGFDNYFDLQTEYKTHTLISVPVKNNRQQVIGVAQFMNKKDDKPFSNLDISNVESFMTFCGILMENDRIFNESTMAENELKCFVNVLKTIISNDPMKKLLETVVENAKKSVNADKSTLFLHDSVVSVLSTYITDQANMPATIPLKLGIAAISVQKKESIIVNDAYHDAQFNKMVDFSTNYKTSKVIASPIMSQKGNVFGVLEVVNKKEGSFTQRDLMIIDSFANICSSIIQNNNLNDICDRGASEVEMMKWIGDLERQSVQTPSKLVIPTDKIESLRTFSFNAIEWNGIGLFKVAFFVFNEYHLLEQFKINNDMFFTFLYRLRECYNDIPYHNWIHAIDVLQLYSQQMKVSHFDKNLTGLELLAICIAAISHDVGHQGYDNEFHIKAKTPFGIMYKKQKSVTELAHCSKLINIINNGNAVNDGSENHGCNLFHSISDGDQMKIWSWIIEMILSTDISNHEKILRNVINVMNEGPINLSNEKHRIMAMTLLMKIANVANVLRPFDISSQWTDALLEEVWKQGDIERKMGFEITNPIEERNCDKEKLQIKFIEEMCIPMFQVVSRIFPELEINEKTAESNVNGWRERLAEKEKDT</sequence>
<feature type="compositionally biased region" description="Polar residues" evidence="5">
    <location>
        <begin position="75"/>
        <end position="84"/>
    </location>
</feature>
<dbReference type="Gene3D" id="3.30.450.40">
    <property type="match status" value="4"/>
</dbReference>
<keyword evidence="3 4" id="KW-0378">Hydrolase</keyword>
<dbReference type="Pfam" id="PF01590">
    <property type="entry name" value="GAF"/>
    <property type="match status" value="1"/>
</dbReference>
<evidence type="ECO:0000313" key="7">
    <source>
        <dbReference type="EMBL" id="KAK8897086.1"/>
    </source>
</evidence>
<evidence type="ECO:0000256" key="5">
    <source>
        <dbReference type="SAM" id="MobiDB-lite"/>
    </source>
</evidence>
<dbReference type="Pfam" id="PF00233">
    <property type="entry name" value="PDEase_I"/>
    <property type="match status" value="1"/>
</dbReference>
<feature type="compositionally biased region" description="Low complexity" evidence="5">
    <location>
        <begin position="51"/>
        <end position="74"/>
    </location>
</feature>
<name>A0ABR2L156_9EUKA</name>
<keyword evidence="2 4" id="KW-0479">Metal-binding</keyword>
<evidence type="ECO:0000259" key="6">
    <source>
        <dbReference type="PROSITE" id="PS51845"/>
    </source>
</evidence>
<feature type="region of interest" description="Disordered" evidence="5">
    <location>
        <begin position="1"/>
        <end position="28"/>
    </location>
</feature>
<comment type="similarity">
    <text evidence="4">Belongs to the cyclic nucleotide phosphodiesterase family.</text>
</comment>
<evidence type="ECO:0000256" key="3">
    <source>
        <dbReference type="ARBA" id="ARBA00022801"/>
    </source>
</evidence>
<organism evidence="7 8">
    <name type="scientific">Tritrichomonas musculus</name>
    <dbReference type="NCBI Taxonomy" id="1915356"/>
    <lineage>
        <taxon>Eukaryota</taxon>
        <taxon>Metamonada</taxon>
        <taxon>Parabasalia</taxon>
        <taxon>Tritrichomonadida</taxon>
        <taxon>Tritrichomonadidae</taxon>
        <taxon>Tritrichomonas</taxon>
    </lineage>
</organism>
<evidence type="ECO:0000256" key="2">
    <source>
        <dbReference type="ARBA" id="ARBA00022723"/>
    </source>
</evidence>
<dbReference type="InterPro" id="IPR003018">
    <property type="entry name" value="GAF"/>
</dbReference>
<reference evidence="7 8" key="1">
    <citation type="submission" date="2024-04" db="EMBL/GenBank/DDBJ databases">
        <title>Tritrichomonas musculus Genome.</title>
        <authorList>
            <person name="Alves-Ferreira E."/>
            <person name="Grigg M."/>
            <person name="Lorenzi H."/>
            <person name="Galac M."/>
        </authorList>
    </citation>
    <scope>NUCLEOTIDE SEQUENCE [LARGE SCALE GENOMIC DNA]</scope>
    <source>
        <strain evidence="7 8">EAF2021</strain>
    </source>
</reference>
<dbReference type="InterPro" id="IPR036971">
    <property type="entry name" value="PDEase_catalytic_dom_sf"/>
</dbReference>
<protein>
    <recommendedName>
        <fullName evidence="4">Phosphodiesterase</fullName>
        <ecNumber evidence="4">3.1.4.-</ecNumber>
    </recommendedName>
</protein>
<feature type="region of interest" description="Disordered" evidence="5">
    <location>
        <begin position="49"/>
        <end position="99"/>
    </location>
</feature>
<dbReference type="SMART" id="SM00065">
    <property type="entry name" value="GAF"/>
    <property type="match status" value="2"/>
</dbReference>
<dbReference type="Proteomes" id="UP001470230">
    <property type="component" value="Unassembled WGS sequence"/>
</dbReference>
<dbReference type="EMBL" id="JAPFFF010000002">
    <property type="protein sequence ID" value="KAK8897086.1"/>
    <property type="molecule type" value="Genomic_DNA"/>
</dbReference>
<dbReference type="Pfam" id="PF13185">
    <property type="entry name" value="GAF_2"/>
    <property type="match status" value="1"/>
</dbReference>
<proteinExistence type="inferred from homology"/>
<dbReference type="InterPro" id="IPR003607">
    <property type="entry name" value="HD/PDEase_dom"/>
</dbReference>
<dbReference type="EC" id="3.1.4.-" evidence="4"/>
<dbReference type="CDD" id="cd00077">
    <property type="entry name" value="HDc"/>
    <property type="match status" value="1"/>
</dbReference>
<evidence type="ECO:0000256" key="1">
    <source>
        <dbReference type="ARBA" id="ARBA00022535"/>
    </source>
</evidence>
<gene>
    <name evidence="7" type="ORF">M9Y10_015020</name>
</gene>
<dbReference type="PANTHER" id="PTHR11347">
    <property type="entry name" value="CYCLIC NUCLEOTIDE PHOSPHODIESTERASE"/>
    <property type="match status" value="1"/>
</dbReference>
<keyword evidence="8" id="KW-1185">Reference proteome</keyword>
<comment type="cofactor">
    <cofactor evidence="4">
        <name>a divalent metal cation</name>
        <dbReference type="ChEBI" id="CHEBI:60240"/>
    </cofactor>
    <text evidence="4">Binds 2 divalent metal cations per subunit. Site 1 may preferentially bind zinc ions, while site 2 has a preference for magnesium and/or manganese ions.</text>
</comment>
<evidence type="ECO:0000313" key="8">
    <source>
        <dbReference type="Proteomes" id="UP001470230"/>
    </source>
</evidence>
<dbReference type="PROSITE" id="PS00126">
    <property type="entry name" value="PDEASE_I_1"/>
    <property type="match status" value="1"/>
</dbReference>
<feature type="domain" description="PDEase" evidence="6">
    <location>
        <begin position="793"/>
        <end position="1126"/>
    </location>
</feature>
<dbReference type="PROSITE" id="PS51845">
    <property type="entry name" value="PDEASE_I_2"/>
    <property type="match status" value="1"/>
</dbReference>
<dbReference type="InterPro" id="IPR029016">
    <property type="entry name" value="GAF-like_dom_sf"/>
</dbReference>
<dbReference type="SUPFAM" id="SSF109604">
    <property type="entry name" value="HD-domain/PDEase-like"/>
    <property type="match status" value="1"/>
</dbReference>
<accession>A0ABR2L156</accession>
<keyword evidence="1" id="KW-0140">cGMP</keyword>
<dbReference type="InterPro" id="IPR023088">
    <property type="entry name" value="PDEase"/>
</dbReference>
<dbReference type="InterPro" id="IPR023174">
    <property type="entry name" value="PDEase_CS"/>
</dbReference>